<comment type="catalytic activity">
    <reaction evidence="1">
        <text>S-ubiquitinyl-[E2 ubiquitin-conjugating enzyme]-L-cysteine + [acceptor protein]-L-lysine = [E2 ubiquitin-conjugating enzyme]-L-cysteine + N(6)-ubiquitinyl-[acceptor protein]-L-lysine.</text>
        <dbReference type="EC" id="2.3.2.27"/>
    </reaction>
</comment>
<evidence type="ECO:0000313" key="7">
    <source>
        <dbReference type="EMBL" id="GFP87901.1"/>
    </source>
</evidence>
<dbReference type="EMBL" id="BMAC01000158">
    <property type="protein sequence ID" value="GFP87901.1"/>
    <property type="molecule type" value="Genomic_DNA"/>
</dbReference>
<dbReference type="EC" id="2.3.2.27" evidence="2"/>
<dbReference type="InterPro" id="IPR011009">
    <property type="entry name" value="Kinase-like_dom_sf"/>
</dbReference>
<evidence type="ECO:0000259" key="6">
    <source>
        <dbReference type="PROSITE" id="PS50011"/>
    </source>
</evidence>
<dbReference type="InterPro" id="IPR051348">
    <property type="entry name" value="U-box_ubiquitin_ligases"/>
</dbReference>
<evidence type="ECO:0000256" key="3">
    <source>
        <dbReference type="ARBA" id="ARBA00022786"/>
    </source>
</evidence>
<dbReference type="GO" id="GO:0061630">
    <property type="term" value="F:ubiquitin protein ligase activity"/>
    <property type="evidence" value="ECO:0007669"/>
    <property type="project" value="UniProtKB-EC"/>
</dbReference>
<dbReference type="Pfam" id="PF07714">
    <property type="entry name" value="PK_Tyr_Ser-Thr"/>
    <property type="match status" value="1"/>
</dbReference>
<sequence length="738" mass="83974">MSCPSELEVETQPEKVYVAIGTDWYDGFSTLQWTLRKWSDKISIAILHAANTMCKDCAYTPIGKLPTSSVNEEKLKVLEKSEEANRDKILSQYIAFCGKIETEVIIIEKNEQQPLHKQIIEIISSFRITKLVMSFGFMKNSSWKSRNAISGSLYVGRHKPDFCEMFVICGGRLVFLRGENDEEGFIEDDRGFMLKEKNHSIRNWLVKLFPENATNNSPGSSSSSRSNDSPHQWEKCNQEIEHYVNDMLSLVKDEGENDGANAILKENSIEQCIPNDTQDAIDRILVLKSRIRNVQDTIHLTRKQANAAKESREKAEWAISICNIKAEEHEHWLNEEIRKNVDLKKELESRNEEIAELQSEVEQKRSKLNSILELQMELTNKLHMSSSAKARAEAQLEKSVQKRAEMIQEIEKVRKQRDIIQRRIEFCKEKDALGKVTKSNCLGFDFREFSSAEIIAATEDFSERLRVKSVGRWTDIYRGRINHMTVAVKMYSSANAESQEAFTTKVRLLSQVKHPNILAMIGFCSELNCIVYEYMHNGHLGDALFPTARSCKRKNHNLSWHARIRIAAEICSALAFLHKSKPKPIIHGDLKASRILLDRNNIGKINGLKNRRSYDEPDMIVDIQAFGNLLLQLLTGENPTDTKDNVSLDHSAGPWPMDLAMELCGIATRCLSDDEMVAMPTEEINGVRKWADMLVANGEYPVPVEEGTNVTDLSNVPSAFLCPIYQVQKVSLKFGVIN</sequence>
<accession>A0A830C0U4</accession>
<feature type="region of interest" description="Disordered" evidence="5">
    <location>
        <begin position="214"/>
        <end position="233"/>
    </location>
</feature>
<name>A0A830C0U4_9LAMI</name>
<keyword evidence="3" id="KW-0833">Ubl conjugation pathway</keyword>
<feature type="coiled-coil region" evidence="4">
    <location>
        <begin position="333"/>
        <end position="430"/>
    </location>
</feature>
<evidence type="ECO:0000256" key="2">
    <source>
        <dbReference type="ARBA" id="ARBA00012483"/>
    </source>
</evidence>
<dbReference type="GO" id="GO:0005524">
    <property type="term" value="F:ATP binding"/>
    <property type="evidence" value="ECO:0007669"/>
    <property type="project" value="InterPro"/>
</dbReference>
<dbReference type="InterPro" id="IPR001245">
    <property type="entry name" value="Ser-Thr/Tyr_kinase_cat_dom"/>
</dbReference>
<dbReference type="Gene3D" id="3.30.200.20">
    <property type="entry name" value="Phosphorylase Kinase, domain 1"/>
    <property type="match status" value="1"/>
</dbReference>
<proteinExistence type="predicted"/>
<dbReference type="Proteomes" id="UP000653305">
    <property type="component" value="Unassembled WGS sequence"/>
</dbReference>
<evidence type="ECO:0000256" key="1">
    <source>
        <dbReference type="ARBA" id="ARBA00000900"/>
    </source>
</evidence>
<dbReference type="Gene3D" id="1.10.510.10">
    <property type="entry name" value="Transferase(Phosphotransferase) domain 1"/>
    <property type="match status" value="1"/>
</dbReference>
<keyword evidence="4" id="KW-0175">Coiled coil</keyword>
<evidence type="ECO:0000256" key="4">
    <source>
        <dbReference type="SAM" id="Coils"/>
    </source>
</evidence>
<gene>
    <name evidence="7" type="ORF">PHJA_000933800</name>
</gene>
<dbReference type="SUPFAM" id="SSF56112">
    <property type="entry name" value="Protein kinase-like (PK-like)"/>
    <property type="match status" value="1"/>
</dbReference>
<dbReference type="OrthoDB" id="10064100at2759"/>
<dbReference type="PANTHER" id="PTHR45647:SF56">
    <property type="entry name" value="U-BOX DOMAIN-CONTAINING PROTEIN 50-RELATED"/>
    <property type="match status" value="1"/>
</dbReference>
<keyword evidence="8" id="KW-1185">Reference proteome</keyword>
<dbReference type="AlphaFoldDB" id="A0A830C0U4"/>
<feature type="domain" description="Protein kinase" evidence="6">
    <location>
        <begin position="462"/>
        <end position="691"/>
    </location>
</feature>
<dbReference type="InterPro" id="IPR000719">
    <property type="entry name" value="Prot_kinase_dom"/>
</dbReference>
<protein>
    <recommendedName>
        <fullName evidence="2">RING-type E3 ubiquitin transferase</fullName>
        <ecNumber evidence="2">2.3.2.27</ecNumber>
    </recommendedName>
</protein>
<dbReference type="PANTHER" id="PTHR45647">
    <property type="entry name" value="OS02G0152300 PROTEIN"/>
    <property type="match status" value="1"/>
</dbReference>
<organism evidence="7 8">
    <name type="scientific">Phtheirospermum japonicum</name>
    <dbReference type="NCBI Taxonomy" id="374723"/>
    <lineage>
        <taxon>Eukaryota</taxon>
        <taxon>Viridiplantae</taxon>
        <taxon>Streptophyta</taxon>
        <taxon>Embryophyta</taxon>
        <taxon>Tracheophyta</taxon>
        <taxon>Spermatophyta</taxon>
        <taxon>Magnoliopsida</taxon>
        <taxon>eudicotyledons</taxon>
        <taxon>Gunneridae</taxon>
        <taxon>Pentapetalae</taxon>
        <taxon>asterids</taxon>
        <taxon>lamiids</taxon>
        <taxon>Lamiales</taxon>
        <taxon>Orobanchaceae</taxon>
        <taxon>Orobanchaceae incertae sedis</taxon>
        <taxon>Phtheirospermum</taxon>
    </lineage>
</organism>
<evidence type="ECO:0000313" key="8">
    <source>
        <dbReference type="Proteomes" id="UP000653305"/>
    </source>
</evidence>
<comment type="caution">
    <text evidence="7">The sequence shown here is derived from an EMBL/GenBank/DDBJ whole genome shotgun (WGS) entry which is preliminary data.</text>
</comment>
<dbReference type="GO" id="GO:0004672">
    <property type="term" value="F:protein kinase activity"/>
    <property type="evidence" value="ECO:0007669"/>
    <property type="project" value="InterPro"/>
</dbReference>
<dbReference type="PROSITE" id="PS50011">
    <property type="entry name" value="PROTEIN_KINASE_DOM"/>
    <property type="match status" value="1"/>
</dbReference>
<reference evidence="7" key="1">
    <citation type="submission" date="2020-07" db="EMBL/GenBank/DDBJ databases">
        <title>Ethylene signaling mediates host invasion by parasitic plants.</title>
        <authorList>
            <person name="Yoshida S."/>
        </authorList>
    </citation>
    <scope>NUCLEOTIDE SEQUENCE</scope>
    <source>
        <strain evidence="7">Okayama</strain>
    </source>
</reference>
<evidence type="ECO:0000256" key="5">
    <source>
        <dbReference type="SAM" id="MobiDB-lite"/>
    </source>
</evidence>
<feature type="compositionally biased region" description="Low complexity" evidence="5">
    <location>
        <begin position="214"/>
        <end position="229"/>
    </location>
</feature>